<dbReference type="AlphaFoldDB" id="A0A420EA38"/>
<dbReference type="InterPro" id="IPR000415">
    <property type="entry name" value="Nitroreductase-like"/>
</dbReference>
<organism evidence="1 2">
    <name type="scientific">Alginatibacterium sediminis</name>
    <dbReference type="NCBI Taxonomy" id="2164068"/>
    <lineage>
        <taxon>Bacteria</taxon>
        <taxon>Pseudomonadati</taxon>
        <taxon>Pseudomonadota</taxon>
        <taxon>Gammaproteobacteria</taxon>
        <taxon>Alteromonadales</taxon>
        <taxon>Alteromonadaceae</taxon>
        <taxon>Alginatibacterium</taxon>
    </lineage>
</organism>
<gene>
    <name evidence="1" type="ORF">DBZ36_13375</name>
</gene>
<dbReference type="NCBIfam" id="NF047509">
    <property type="entry name" value="Rv3131_FMN_oxido"/>
    <property type="match status" value="1"/>
</dbReference>
<reference evidence="1 2" key="1">
    <citation type="submission" date="2018-09" db="EMBL/GenBank/DDBJ databases">
        <authorList>
            <person name="Wang Z."/>
        </authorList>
    </citation>
    <scope>NUCLEOTIDE SEQUENCE [LARGE SCALE GENOMIC DNA]</scope>
    <source>
        <strain evidence="1 2">ALS 81</strain>
    </source>
</reference>
<comment type="caution">
    <text evidence="1">The sequence shown here is derived from an EMBL/GenBank/DDBJ whole genome shotgun (WGS) entry which is preliminary data.</text>
</comment>
<sequence length="391" mass="43751">MKRRQFIRIVGLGLASTAIGSSIVSCSDNKQAVEFGWGTASLEQSDIRLKLIALAMLCPNPHNIQPWLIKMTSDTSFDLYVDQTRLLPQTDPVARQIHIGQGTFLETLSIAASGHGYQAEISYFPEGEYSNQETLEKPVASITLVKQDTTVVDELYPYLLERQSNKREYNNHRLSETEKSKLGAFNLRSNEGKPVSQLLFIDKPEASQYMQEVLTKAMAIEVSNKQRDLETIALFRFNDAEIAKYRDGFGLAHSGVTGFKKIVAETLFLSRKSAEKDSTAFGEQSVQFTKTVSESTASFALLSSPGNSRQQQVQVGREYCRLNLTSTKMGIAQHPMSQVLQEYQDMLPLQEDFKQYFSIPENHTVQMLVRLGHAAKTAHTPRRAVASIVKA</sequence>
<keyword evidence="2" id="KW-1185">Reference proteome</keyword>
<evidence type="ECO:0000313" key="1">
    <source>
        <dbReference type="EMBL" id="RKF17539.1"/>
    </source>
</evidence>
<accession>A0A420EA38</accession>
<protein>
    <submittedName>
        <fullName evidence="1">Twin-arginine translocation pathway signal protein</fullName>
    </submittedName>
</protein>
<dbReference type="GO" id="GO:0016491">
    <property type="term" value="F:oxidoreductase activity"/>
    <property type="evidence" value="ECO:0007669"/>
    <property type="project" value="InterPro"/>
</dbReference>
<proteinExistence type="predicted"/>
<name>A0A420EA38_9ALTE</name>
<dbReference type="OrthoDB" id="272552at2"/>
<dbReference type="PROSITE" id="PS51257">
    <property type="entry name" value="PROKAR_LIPOPROTEIN"/>
    <property type="match status" value="1"/>
</dbReference>
<evidence type="ECO:0000313" key="2">
    <source>
        <dbReference type="Proteomes" id="UP000286482"/>
    </source>
</evidence>
<dbReference type="Proteomes" id="UP000286482">
    <property type="component" value="Unassembled WGS sequence"/>
</dbReference>
<dbReference type="EMBL" id="RAQO01000007">
    <property type="protein sequence ID" value="RKF17539.1"/>
    <property type="molecule type" value="Genomic_DNA"/>
</dbReference>
<dbReference type="SUPFAM" id="SSF55469">
    <property type="entry name" value="FMN-dependent nitroreductase-like"/>
    <property type="match status" value="1"/>
</dbReference>
<dbReference type="RefSeq" id="WP_120355562.1">
    <property type="nucleotide sequence ID" value="NZ_RAQO01000007.1"/>
</dbReference>
<dbReference type="Gene3D" id="3.40.109.10">
    <property type="entry name" value="NADH Oxidase"/>
    <property type="match status" value="1"/>
</dbReference>